<dbReference type="InterPro" id="IPR011006">
    <property type="entry name" value="CheY-like_superfamily"/>
</dbReference>
<dbReference type="EMBL" id="UOGE01000100">
    <property type="protein sequence ID" value="VAX25096.1"/>
    <property type="molecule type" value="Genomic_DNA"/>
</dbReference>
<dbReference type="SMART" id="SM00448">
    <property type="entry name" value="REC"/>
    <property type="match status" value="1"/>
</dbReference>
<feature type="region of interest" description="Disordered" evidence="2">
    <location>
        <begin position="125"/>
        <end position="144"/>
    </location>
</feature>
<dbReference type="GO" id="GO:0000160">
    <property type="term" value="P:phosphorelay signal transduction system"/>
    <property type="evidence" value="ECO:0007669"/>
    <property type="project" value="InterPro"/>
</dbReference>
<protein>
    <recommendedName>
        <fullName evidence="3">Response regulatory domain-containing protein</fullName>
    </recommendedName>
</protein>
<dbReference type="Pfam" id="PF00072">
    <property type="entry name" value="Response_reg"/>
    <property type="match status" value="1"/>
</dbReference>
<dbReference type="PANTHER" id="PTHR44591">
    <property type="entry name" value="STRESS RESPONSE REGULATOR PROTEIN 1"/>
    <property type="match status" value="1"/>
</dbReference>
<gene>
    <name evidence="4" type="ORF">MNBD_NITROSPINAE02-865</name>
</gene>
<name>A0A3B1C3L9_9ZZZZ</name>
<dbReference type="Gene3D" id="3.40.50.2300">
    <property type="match status" value="1"/>
</dbReference>
<dbReference type="AlphaFoldDB" id="A0A3B1C3L9"/>
<organism evidence="4">
    <name type="scientific">hydrothermal vent metagenome</name>
    <dbReference type="NCBI Taxonomy" id="652676"/>
    <lineage>
        <taxon>unclassified sequences</taxon>
        <taxon>metagenomes</taxon>
        <taxon>ecological metagenomes</taxon>
    </lineage>
</organism>
<feature type="domain" description="Response regulatory" evidence="3">
    <location>
        <begin position="2"/>
        <end position="121"/>
    </location>
</feature>
<feature type="region of interest" description="Disordered" evidence="2">
    <location>
        <begin position="152"/>
        <end position="175"/>
    </location>
</feature>
<dbReference type="PANTHER" id="PTHR44591:SF3">
    <property type="entry name" value="RESPONSE REGULATORY DOMAIN-CONTAINING PROTEIN"/>
    <property type="match status" value="1"/>
</dbReference>
<accession>A0A3B1C3L9</accession>
<proteinExistence type="predicted"/>
<keyword evidence="1" id="KW-0597">Phosphoprotein</keyword>
<evidence type="ECO:0000259" key="3">
    <source>
        <dbReference type="PROSITE" id="PS50110"/>
    </source>
</evidence>
<reference evidence="4" key="1">
    <citation type="submission" date="2018-06" db="EMBL/GenBank/DDBJ databases">
        <authorList>
            <person name="Zhirakovskaya E."/>
        </authorList>
    </citation>
    <scope>NUCLEOTIDE SEQUENCE</scope>
</reference>
<evidence type="ECO:0000256" key="1">
    <source>
        <dbReference type="ARBA" id="ARBA00022553"/>
    </source>
</evidence>
<dbReference type="SUPFAM" id="SSF52172">
    <property type="entry name" value="CheY-like"/>
    <property type="match status" value="1"/>
</dbReference>
<dbReference type="InterPro" id="IPR050595">
    <property type="entry name" value="Bact_response_regulator"/>
</dbReference>
<dbReference type="InterPro" id="IPR001789">
    <property type="entry name" value="Sig_transdc_resp-reg_receiver"/>
</dbReference>
<evidence type="ECO:0000313" key="4">
    <source>
        <dbReference type="EMBL" id="VAX25096.1"/>
    </source>
</evidence>
<feature type="compositionally biased region" description="Acidic residues" evidence="2">
    <location>
        <begin position="159"/>
        <end position="175"/>
    </location>
</feature>
<evidence type="ECO:0000256" key="2">
    <source>
        <dbReference type="SAM" id="MobiDB-lite"/>
    </source>
</evidence>
<dbReference type="PROSITE" id="PS50110">
    <property type="entry name" value="RESPONSE_REGULATORY"/>
    <property type="match status" value="1"/>
</dbReference>
<sequence>MRVLLIDDDHTPREILKSTILSKYPDATFVECVNGQEGMDTYDSDEGFDLIIIDYIMPEKDGSDVVQYIRKEKGDKTTPLIMCTSKHDRNTVLKLIEAGVSDYLSKPFDTERALAKIDRALKRKKAREERKPKSSLKHAAVGDDIIDDSETQVISLDAKDDDDGEAMELSDEDFQ</sequence>